<dbReference type="PANTHER" id="PTHR10192:SF28">
    <property type="entry name" value="MOLYBDOPTERIN MOLYBDENUMTRANSFERASE"/>
    <property type="match status" value="1"/>
</dbReference>
<gene>
    <name evidence="3" type="ORF">TEHN7118_0580</name>
</gene>
<dbReference type="GO" id="GO:0061599">
    <property type="term" value="F:molybdopterin molybdotransferase activity"/>
    <property type="evidence" value="ECO:0007669"/>
    <property type="project" value="UniProtKB-UniRule"/>
</dbReference>
<keyword evidence="4" id="KW-1185">Reference proteome</keyword>
<keyword evidence="1" id="KW-0479">Metal-binding</keyword>
<dbReference type="Pfam" id="PF00994">
    <property type="entry name" value="MoCF_biosynth"/>
    <property type="match status" value="1"/>
</dbReference>
<keyword evidence="1" id="KW-0808">Transferase</keyword>
<comment type="pathway">
    <text evidence="1">Cofactor biosynthesis; molybdopterin biosynthesis.</text>
</comment>
<dbReference type="EMBL" id="BDEC01000021">
    <property type="protein sequence ID" value="GBD67774.1"/>
    <property type="molecule type" value="Genomic_DNA"/>
</dbReference>
<comment type="similarity">
    <text evidence="1">Belongs to the MoeA family.</text>
</comment>
<comment type="function">
    <text evidence="1">Catalyzes the insertion of molybdate into adenylated molybdopterin with the concomitant release of AMP.</text>
</comment>
<comment type="catalytic activity">
    <reaction evidence="1">
        <text>adenylyl-molybdopterin + molybdate = Mo-molybdopterin + AMP + H(+)</text>
        <dbReference type="Rhea" id="RHEA:35047"/>
        <dbReference type="ChEBI" id="CHEBI:15378"/>
        <dbReference type="ChEBI" id="CHEBI:36264"/>
        <dbReference type="ChEBI" id="CHEBI:62727"/>
        <dbReference type="ChEBI" id="CHEBI:71302"/>
        <dbReference type="ChEBI" id="CHEBI:456215"/>
    </reaction>
</comment>
<dbReference type="SMART" id="SM00852">
    <property type="entry name" value="MoCF_biosynth"/>
    <property type="match status" value="1"/>
</dbReference>
<organism evidence="3 4">
    <name type="scientific">Tetragenococcus halophilus subsp. halophilus</name>
    <dbReference type="NCBI Taxonomy" id="1513897"/>
    <lineage>
        <taxon>Bacteria</taxon>
        <taxon>Bacillati</taxon>
        <taxon>Bacillota</taxon>
        <taxon>Bacilli</taxon>
        <taxon>Lactobacillales</taxon>
        <taxon>Enterococcaceae</taxon>
        <taxon>Tetragenococcus</taxon>
    </lineage>
</organism>
<dbReference type="Gene3D" id="3.40.980.10">
    <property type="entry name" value="MoaB/Mog-like domain"/>
    <property type="match status" value="1"/>
</dbReference>
<dbReference type="GO" id="GO:0046872">
    <property type="term" value="F:metal ion binding"/>
    <property type="evidence" value="ECO:0007669"/>
    <property type="project" value="UniProtKB-UniRule"/>
</dbReference>
<dbReference type="SUPFAM" id="SSF53218">
    <property type="entry name" value="Molybdenum cofactor biosynthesis proteins"/>
    <property type="match status" value="1"/>
</dbReference>
<keyword evidence="1" id="KW-0460">Magnesium</keyword>
<dbReference type="AlphaFoldDB" id="A0A2H6CS27"/>
<dbReference type="InterPro" id="IPR036425">
    <property type="entry name" value="MoaB/Mog-like_dom_sf"/>
</dbReference>
<feature type="domain" description="MoaB/Mog" evidence="2">
    <location>
        <begin position="173"/>
        <end position="306"/>
    </location>
</feature>
<dbReference type="EC" id="2.10.1.1" evidence="1"/>
<protein>
    <recommendedName>
        <fullName evidence="1">Molybdopterin molybdenumtransferase</fullName>
        <ecNumber evidence="1">2.10.1.1</ecNumber>
    </recommendedName>
</protein>
<keyword evidence="1" id="KW-0500">Molybdenum</keyword>
<evidence type="ECO:0000313" key="4">
    <source>
        <dbReference type="Proteomes" id="UP000236214"/>
    </source>
</evidence>
<dbReference type="GO" id="GO:0006777">
    <property type="term" value="P:Mo-molybdopterin cofactor biosynthetic process"/>
    <property type="evidence" value="ECO:0007669"/>
    <property type="project" value="UniProtKB-UniRule"/>
</dbReference>
<reference evidence="3 4" key="1">
    <citation type="submission" date="2016-05" db="EMBL/GenBank/DDBJ databases">
        <title>Whole genome sequencing of Tetragenococcus halophilus subsp. halophilus NISL 7118.</title>
        <authorList>
            <person name="Shiwa Y."/>
            <person name="Nishimura I."/>
            <person name="Yoshikawa H."/>
            <person name="Koyama Y."/>
            <person name="Oguma T."/>
        </authorList>
    </citation>
    <scope>NUCLEOTIDE SEQUENCE [LARGE SCALE GENOMIC DNA]</scope>
    <source>
        <strain evidence="3 4">NISL 7118</strain>
    </source>
</reference>
<proteinExistence type="inferred from homology"/>
<comment type="cofactor">
    <cofactor evidence="1">
        <name>Mg(2+)</name>
        <dbReference type="ChEBI" id="CHEBI:18420"/>
    </cofactor>
</comment>
<evidence type="ECO:0000256" key="1">
    <source>
        <dbReference type="RuleBase" id="RU365090"/>
    </source>
</evidence>
<dbReference type="CDD" id="cd03522">
    <property type="entry name" value="MoeA_like"/>
    <property type="match status" value="1"/>
</dbReference>
<dbReference type="PANTHER" id="PTHR10192">
    <property type="entry name" value="MOLYBDOPTERIN BIOSYNTHESIS PROTEIN"/>
    <property type="match status" value="1"/>
</dbReference>
<dbReference type="RefSeq" id="WP_061840739.1">
    <property type="nucleotide sequence ID" value="NZ_BDEC01000021.1"/>
</dbReference>
<sequence length="324" mass="35902">MKIIAVEDAVGMTLWQDMTQIIPKEKKGPRFRKGHVITKEDVAILLNMGKAHIYVGEKQVGMIHEEEAAQYLFQMCNSEHLVPSEIKEGKIEAIAEKQGVLTVDQKRLEIVNATGKTMIATKPNFYSLEKGEVAAGMRIIPLVMEENKLKDLKQHIGKRPLLQLHPFTFKKIGIITTGSEVYYKRIKDGFEPVLRKKITPFPAEIIATKIVDDQLEMIEQAIKEMKNKGCDIILCTGGMSVDADDRTPTAIQNTSEQFICYGTPVLPGSMFALSYLDNGATVMGLPGAVMFSARTVFDLILPRVMADIKLSFTDIASLGCGGLL</sequence>
<name>A0A2H6CS27_TETHA</name>
<dbReference type="Proteomes" id="UP000236214">
    <property type="component" value="Unassembled WGS sequence"/>
</dbReference>
<keyword evidence="1" id="KW-0501">Molybdenum cofactor biosynthesis</keyword>
<dbReference type="InterPro" id="IPR001453">
    <property type="entry name" value="MoaB/Mog_dom"/>
</dbReference>
<evidence type="ECO:0000259" key="2">
    <source>
        <dbReference type="SMART" id="SM00852"/>
    </source>
</evidence>
<evidence type="ECO:0000313" key="3">
    <source>
        <dbReference type="EMBL" id="GBD67774.1"/>
    </source>
</evidence>
<dbReference type="UniPathway" id="UPA00344"/>
<comment type="caution">
    <text evidence="3">The sequence shown here is derived from an EMBL/GenBank/DDBJ whole genome shotgun (WGS) entry which is preliminary data.</text>
</comment>
<accession>A0A2H6CS27</accession>
<dbReference type="GO" id="GO:0005829">
    <property type="term" value="C:cytosol"/>
    <property type="evidence" value="ECO:0007669"/>
    <property type="project" value="TreeGrafter"/>
</dbReference>
<dbReference type="InterPro" id="IPR038987">
    <property type="entry name" value="MoeA-like"/>
</dbReference>